<protein>
    <recommendedName>
        <fullName evidence="14">Circadian input-output histidine kinase CikA</fullName>
        <ecNumber evidence="3">2.7.13.3</ecNumber>
    </recommendedName>
    <alternativeName>
        <fullName evidence="13">Sensory/regulatory protein RpfC</fullName>
    </alternativeName>
    <alternativeName>
        <fullName evidence="4">Stage 0 sporulation protein A homolog</fullName>
    </alternativeName>
</protein>
<dbReference type="PROSITE" id="PS50110">
    <property type="entry name" value="RESPONSE_REGULATORY"/>
    <property type="match status" value="1"/>
</dbReference>
<evidence type="ECO:0000256" key="7">
    <source>
        <dbReference type="ARBA" id="ARBA00022741"/>
    </source>
</evidence>
<evidence type="ECO:0000256" key="17">
    <source>
        <dbReference type="SAM" id="MobiDB-lite"/>
    </source>
</evidence>
<dbReference type="GO" id="GO:0000155">
    <property type="term" value="F:phosphorelay sensor kinase activity"/>
    <property type="evidence" value="ECO:0007669"/>
    <property type="project" value="InterPro"/>
</dbReference>
<dbReference type="CDD" id="cd16922">
    <property type="entry name" value="HATPase_EvgS-ArcB-TorS-like"/>
    <property type="match status" value="1"/>
</dbReference>
<dbReference type="Gene3D" id="3.40.50.2300">
    <property type="match status" value="1"/>
</dbReference>
<dbReference type="Gene3D" id="3.30.450.20">
    <property type="entry name" value="PAS domain"/>
    <property type="match status" value="2"/>
</dbReference>
<dbReference type="PROSITE" id="PS50112">
    <property type="entry name" value="PAS"/>
    <property type="match status" value="2"/>
</dbReference>
<keyword evidence="10" id="KW-0902">Two-component regulatory system</keyword>
<dbReference type="SMART" id="SM00387">
    <property type="entry name" value="HATPase_c"/>
    <property type="match status" value="1"/>
</dbReference>
<evidence type="ECO:0000259" key="19">
    <source>
        <dbReference type="PROSITE" id="PS50110"/>
    </source>
</evidence>
<dbReference type="InterPro" id="IPR004358">
    <property type="entry name" value="Sig_transdc_His_kin-like_C"/>
</dbReference>
<comment type="catalytic activity">
    <reaction evidence="1">
        <text>ATP + protein L-histidine = ADP + protein N-phospho-L-histidine.</text>
        <dbReference type="EC" id="2.7.13.3"/>
    </reaction>
</comment>
<dbReference type="InterPro" id="IPR000700">
    <property type="entry name" value="PAS-assoc_C"/>
</dbReference>
<dbReference type="InterPro" id="IPR013655">
    <property type="entry name" value="PAS_fold_3"/>
</dbReference>
<dbReference type="EC" id="2.7.13.3" evidence="3"/>
<feature type="domain" description="Response regulatory" evidence="19">
    <location>
        <begin position="533"/>
        <end position="648"/>
    </location>
</feature>
<dbReference type="InterPro" id="IPR003661">
    <property type="entry name" value="HisK_dim/P_dom"/>
</dbReference>
<dbReference type="InterPro" id="IPR005467">
    <property type="entry name" value="His_kinase_dom"/>
</dbReference>
<dbReference type="InterPro" id="IPR001789">
    <property type="entry name" value="Sig_transdc_resp-reg_receiver"/>
</dbReference>
<comment type="function">
    <text evidence="11">May play the central regulatory role in sporulation. It may be an element of the effector pathway responsible for the activation of sporulation genes in response to nutritional stress. Spo0A may act in concert with spo0H (a sigma factor) to control the expression of some genes that are critical to the sporulation process.</text>
</comment>
<evidence type="ECO:0000256" key="9">
    <source>
        <dbReference type="ARBA" id="ARBA00022840"/>
    </source>
</evidence>
<keyword evidence="6" id="KW-0808">Transferase</keyword>
<dbReference type="GO" id="GO:0005524">
    <property type="term" value="F:ATP binding"/>
    <property type="evidence" value="ECO:0007669"/>
    <property type="project" value="UniProtKB-KW"/>
</dbReference>
<evidence type="ECO:0000313" key="22">
    <source>
        <dbReference type="EMBL" id="NBG88463.1"/>
    </source>
</evidence>
<keyword evidence="7" id="KW-0547">Nucleotide-binding</keyword>
<dbReference type="PROSITE" id="PS50113">
    <property type="entry name" value="PAC"/>
    <property type="match status" value="1"/>
</dbReference>
<evidence type="ECO:0000259" key="20">
    <source>
        <dbReference type="PROSITE" id="PS50112"/>
    </source>
</evidence>
<name>A0AA43XKF7_9CLOT</name>
<comment type="caution">
    <text evidence="22">The sequence shown here is derived from an EMBL/GenBank/DDBJ whole genome shotgun (WGS) entry which is preliminary data.</text>
</comment>
<dbReference type="Proteomes" id="UP000449710">
    <property type="component" value="Unassembled WGS sequence"/>
</dbReference>
<dbReference type="SUPFAM" id="SSF55785">
    <property type="entry name" value="PYP-like sensor domain (PAS domain)"/>
    <property type="match status" value="2"/>
</dbReference>
<keyword evidence="8" id="KW-0418">Kinase</keyword>
<comment type="subunit">
    <text evidence="12">At low DSF concentrations, interacts with RpfF.</text>
</comment>
<dbReference type="FunFam" id="3.30.565.10:FF:000010">
    <property type="entry name" value="Sensor histidine kinase RcsC"/>
    <property type="match status" value="1"/>
</dbReference>
<evidence type="ECO:0000256" key="8">
    <source>
        <dbReference type="ARBA" id="ARBA00022777"/>
    </source>
</evidence>
<dbReference type="InterPro" id="IPR001610">
    <property type="entry name" value="PAC"/>
</dbReference>
<feature type="domain" description="PAS" evidence="20">
    <location>
        <begin position="25"/>
        <end position="78"/>
    </location>
</feature>
<dbReference type="PANTHER" id="PTHR45339">
    <property type="entry name" value="HYBRID SIGNAL TRANSDUCTION HISTIDINE KINASE J"/>
    <property type="match status" value="1"/>
</dbReference>
<comment type="similarity">
    <text evidence="2">In the N-terminal section; belongs to the phytochrome family.</text>
</comment>
<dbReference type="InterPro" id="IPR036097">
    <property type="entry name" value="HisK_dim/P_sf"/>
</dbReference>
<dbReference type="PANTHER" id="PTHR45339:SF3">
    <property type="entry name" value="HISTIDINE KINASE"/>
    <property type="match status" value="1"/>
</dbReference>
<evidence type="ECO:0000256" key="10">
    <source>
        <dbReference type="ARBA" id="ARBA00023012"/>
    </source>
</evidence>
<feature type="domain" description="PAS" evidence="20">
    <location>
        <begin position="135"/>
        <end position="208"/>
    </location>
</feature>
<dbReference type="CDD" id="cd00082">
    <property type="entry name" value="HisKA"/>
    <property type="match status" value="1"/>
</dbReference>
<keyword evidence="23" id="KW-1185">Reference proteome</keyword>
<gene>
    <name evidence="22" type="ORF">ISALK_08105</name>
</gene>
<accession>A0AA43XKF7</accession>
<evidence type="ECO:0000259" key="21">
    <source>
        <dbReference type="PROSITE" id="PS50113"/>
    </source>
</evidence>
<dbReference type="FunFam" id="1.10.287.130:FF:000002">
    <property type="entry name" value="Two-component osmosensing histidine kinase"/>
    <property type="match status" value="1"/>
</dbReference>
<evidence type="ECO:0000256" key="14">
    <source>
        <dbReference type="ARBA" id="ARBA00074306"/>
    </source>
</evidence>
<feature type="domain" description="Histidine kinase" evidence="18">
    <location>
        <begin position="283"/>
        <end position="505"/>
    </location>
</feature>
<dbReference type="NCBIfam" id="TIGR00229">
    <property type="entry name" value="sensory_box"/>
    <property type="match status" value="2"/>
</dbReference>
<evidence type="ECO:0000256" key="4">
    <source>
        <dbReference type="ARBA" id="ARBA00018672"/>
    </source>
</evidence>
<evidence type="ECO:0000256" key="1">
    <source>
        <dbReference type="ARBA" id="ARBA00000085"/>
    </source>
</evidence>
<dbReference type="CDD" id="cd00130">
    <property type="entry name" value="PAS"/>
    <property type="match status" value="2"/>
</dbReference>
<keyword evidence="16" id="KW-0175">Coiled coil</keyword>
<evidence type="ECO:0000256" key="15">
    <source>
        <dbReference type="PROSITE-ProRule" id="PRU00169"/>
    </source>
</evidence>
<feature type="coiled-coil region" evidence="16">
    <location>
        <begin position="256"/>
        <end position="283"/>
    </location>
</feature>
<dbReference type="CDD" id="cd17546">
    <property type="entry name" value="REC_hyHK_CKI1_RcsC-like"/>
    <property type="match status" value="1"/>
</dbReference>
<dbReference type="SMART" id="SM00388">
    <property type="entry name" value="HisKA"/>
    <property type="match status" value="1"/>
</dbReference>
<organism evidence="22 23">
    <name type="scientific">Isachenkonia alkalipeptolytica</name>
    <dbReference type="NCBI Taxonomy" id="2565777"/>
    <lineage>
        <taxon>Bacteria</taxon>
        <taxon>Bacillati</taxon>
        <taxon>Bacillota</taxon>
        <taxon>Clostridia</taxon>
        <taxon>Eubacteriales</taxon>
        <taxon>Clostridiaceae</taxon>
        <taxon>Isachenkonia</taxon>
    </lineage>
</organism>
<dbReference type="InterPro" id="IPR000014">
    <property type="entry name" value="PAS"/>
</dbReference>
<dbReference type="InterPro" id="IPR003594">
    <property type="entry name" value="HATPase_dom"/>
</dbReference>
<dbReference type="Pfam" id="PF08447">
    <property type="entry name" value="PAS_3"/>
    <property type="match status" value="2"/>
</dbReference>
<dbReference type="InterPro" id="IPR011006">
    <property type="entry name" value="CheY-like_superfamily"/>
</dbReference>
<evidence type="ECO:0000256" key="13">
    <source>
        <dbReference type="ARBA" id="ARBA00068150"/>
    </source>
</evidence>
<dbReference type="Gene3D" id="3.30.565.10">
    <property type="entry name" value="Histidine kinase-like ATPase, C-terminal domain"/>
    <property type="match status" value="1"/>
</dbReference>
<evidence type="ECO:0000256" key="16">
    <source>
        <dbReference type="SAM" id="Coils"/>
    </source>
</evidence>
<dbReference type="SUPFAM" id="SSF52172">
    <property type="entry name" value="CheY-like"/>
    <property type="match status" value="1"/>
</dbReference>
<evidence type="ECO:0000259" key="18">
    <source>
        <dbReference type="PROSITE" id="PS50109"/>
    </source>
</evidence>
<evidence type="ECO:0000256" key="2">
    <source>
        <dbReference type="ARBA" id="ARBA00006402"/>
    </source>
</evidence>
<feature type="domain" description="PAC" evidence="21">
    <location>
        <begin position="212"/>
        <end position="265"/>
    </location>
</feature>
<feature type="region of interest" description="Disordered" evidence="17">
    <location>
        <begin position="651"/>
        <end position="696"/>
    </location>
</feature>
<dbReference type="SUPFAM" id="SSF55874">
    <property type="entry name" value="ATPase domain of HSP90 chaperone/DNA topoisomerase II/histidine kinase"/>
    <property type="match status" value="1"/>
</dbReference>
<proteinExistence type="inferred from homology"/>
<dbReference type="SMART" id="SM00091">
    <property type="entry name" value="PAS"/>
    <property type="match status" value="2"/>
</dbReference>
<dbReference type="Pfam" id="PF00512">
    <property type="entry name" value="HisKA"/>
    <property type="match status" value="1"/>
</dbReference>
<reference evidence="22 23" key="1">
    <citation type="submission" date="2019-04" db="EMBL/GenBank/DDBJ databases">
        <title>Isachenkonia alkalipeptolytica gen. nov. sp. nov. a new anaerobic, alkiliphilic organothrophic bacterium capable to reduce synthesized ferrihydrite isolated from a soda lake.</title>
        <authorList>
            <person name="Toshchakov S.V."/>
            <person name="Zavarzina D.G."/>
            <person name="Zhilina T.N."/>
            <person name="Kostrikina N.A."/>
            <person name="Kublanov I.V."/>
        </authorList>
    </citation>
    <scope>NUCLEOTIDE SEQUENCE [LARGE SCALE GENOMIC DNA]</scope>
    <source>
        <strain evidence="22 23">Z-1701</strain>
    </source>
</reference>
<feature type="compositionally biased region" description="Basic and acidic residues" evidence="17">
    <location>
        <begin position="658"/>
        <end position="677"/>
    </location>
</feature>
<dbReference type="Pfam" id="PF00072">
    <property type="entry name" value="Response_reg"/>
    <property type="match status" value="1"/>
</dbReference>
<dbReference type="SMART" id="SM00448">
    <property type="entry name" value="REC"/>
    <property type="match status" value="1"/>
</dbReference>
<dbReference type="InterPro" id="IPR036890">
    <property type="entry name" value="HATPase_C_sf"/>
</dbReference>
<dbReference type="PROSITE" id="PS50109">
    <property type="entry name" value="HIS_KIN"/>
    <property type="match status" value="1"/>
</dbReference>
<dbReference type="SUPFAM" id="SSF47384">
    <property type="entry name" value="Homodimeric domain of signal transducing histidine kinase"/>
    <property type="match status" value="1"/>
</dbReference>
<dbReference type="RefSeq" id="WP_160721085.1">
    <property type="nucleotide sequence ID" value="NZ_SUMG01000008.1"/>
</dbReference>
<evidence type="ECO:0000256" key="3">
    <source>
        <dbReference type="ARBA" id="ARBA00012438"/>
    </source>
</evidence>
<evidence type="ECO:0000256" key="6">
    <source>
        <dbReference type="ARBA" id="ARBA00022679"/>
    </source>
</evidence>
<dbReference type="InterPro" id="IPR035965">
    <property type="entry name" value="PAS-like_dom_sf"/>
</dbReference>
<keyword evidence="9" id="KW-0067">ATP-binding</keyword>
<evidence type="ECO:0000256" key="11">
    <source>
        <dbReference type="ARBA" id="ARBA00024867"/>
    </source>
</evidence>
<dbReference type="PRINTS" id="PR00344">
    <property type="entry name" value="BCTRLSENSOR"/>
</dbReference>
<dbReference type="Pfam" id="PF02518">
    <property type="entry name" value="HATPase_c"/>
    <property type="match status" value="1"/>
</dbReference>
<keyword evidence="5 15" id="KW-0597">Phosphoprotein</keyword>
<evidence type="ECO:0000256" key="12">
    <source>
        <dbReference type="ARBA" id="ARBA00064003"/>
    </source>
</evidence>
<feature type="compositionally biased region" description="Basic residues" evidence="17">
    <location>
        <begin position="678"/>
        <end position="694"/>
    </location>
</feature>
<evidence type="ECO:0000313" key="23">
    <source>
        <dbReference type="Proteomes" id="UP000449710"/>
    </source>
</evidence>
<dbReference type="SMART" id="SM00086">
    <property type="entry name" value="PAC"/>
    <property type="match status" value="2"/>
</dbReference>
<dbReference type="AlphaFoldDB" id="A0AA43XKF7"/>
<dbReference type="Gene3D" id="1.10.287.130">
    <property type="match status" value="1"/>
</dbReference>
<dbReference type="EMBL" id="SUMG01000008">
    <property type="protein sequence ID" value="NBG88463.1"/>
    <property type="molecule type" value="Genomic_DNA"/>
</dbReference>
<feature type="modified residue" description="4-aspartylphosphate" evidence="15">
    <location>
        <position position="582"/>
    </location>
</feature>
<sequence>MTEQNDEKADLFFAGPVLIIAWGPEKGWPIKYVSKNVQDILGYTSEEMVAPNFSYEDLIHPEDLQRIEGESSEKLKSKKDTYELFYRIKTKRGNYRWFYDYSKVDRDSSGKLKQIRGYLVDQTPLIETRNYLKLEKQRLSDTLEAGNIGTWEWNIQTGEVLYFENLTKISGFQLEDLLPLSLENWKKFVHPEDLPQVEAEIQRVVNKEQKNYALEIRRKHKEGHWVWIEEKGKVIRWTEKGDPLLMRGVYIDITKRKNIEKELRQAKKEAETANQAKSTFLANMSHEIRTPMNGIIGFLELLSDTEMSQQQRSYLENVQNASKNLMNILNDILDLSKIESNKMALESIPFDIRKTMEFAIGMFYQQAKMKGLELHMNLDQSLPQFVKGDPTRLHQVLANLISNGIKFTEQGEVVLRAKGEVDNEGDTIIVIIDVQDTGIGIKETDFDKLYQTFSQIDQSHTRLYGGTGLGLKITKTLVELMDGEIEVKSDYDKGSIFTVRLPFDSARNPLEKTVKKNKRDKKEGREEIFEKPKVLVAEDQELNQEIMMELLEKKGVHCDVADNGAEAVDRLKDEPYDLILMDCQMPVMDGYEATKRIREMELDQPEIVAMSAYAMKEDEEKCRAAGMDGYLSKPIDLKRLENLIERIQNQKENSLQARKMESDSDKITSEKSKAVDNKRRKTNKSHGHKNRNEKRKGIIGYLKKWLE</sequence>
<evidence type="ECO:0000256" key="5">
    <source>
        <dbReference type="ARBA" id="ARBA00022553"/>
    </source>
</evidence>